<name>A0ABP8MHZ3_9BACT</name>
<gene>
    <name evidence="1" type="ORF">GCM10023156_17990</name>
</gene>
<proteinExistence type="predicted"/>
<sequence>MCSGGGDGSGKQFDRWQQWGIIIIAKRSAESWGGPLIPRMWQKSVADDDHARRSNVHRDVIKIMMKAKSNLPDSFPS</sequence>
<evidence type="ECO:0000313" key="2">
    <source>
        <dbReference type="Proteomes" id="UP001500840"/>
    </source>
</evidence>
<keyword evidence="2" id="KW-1185">Reference proteome</keyword>
<organism evidence="1 2">
    <name type="scientific">Novipirellula rosea</name>
    <dbReference type="NCBI Taxonomy" id="1031540"/>
    <lineage>
        <taxon>Bacteria</taxon>
        <taxon>Pseudomonadati</taxon>
        <taxon>Planctomycetota</taxon>
        <taxon>Planctomycetia</taxon>
        <taxon>Pirellulales</taxon>
        <taxon>Pirellulaceae</taxon>
        <taxon>Novipirellula</taxon>
    </lineage>
</organism>
<dbReference type="Proteomes" id="UP001500840">
    <property type="component" value="Unassembled WGS sequence"/>
</dbReference>
<evidence type="ECO:0000313" key="1">
    <source>
        <dbReference type="EMBL" id="GAA4451002.1"/>
    </source>
</evidence>
<accession>A0ABP8MHZ3</accession>
<dbReference type="EMBL" id="BAABGA010000022">
    <property type="protein sequence ID" value="GAA4451002.1"/>
    <property type="molecule type" value="Genomic_DNA"/>
</dbReference>
<reference evidence="2" key="1">
    <citation type="journal article" date="2019" name="Int. J. Syst. Evol. Microbiol.">
        <title>The Global Catalogue of Microorganisms (GCM) 10K type strain sequencing project: providing services to taxonomists for standard genome sequencing and annotation.</title>
        <authorList>
            <consortium name="The Broad Institute Genomics Platform"/>
            <consortium name="The Broad Institute Genome Sequencing Center for Infectious Disease"/>
            <person name="Wu L."/>
            <person name="Ma J."/>
        </authorList>
    </citation>
    <scope>NUCLEOTIDE SEQUENCE [LARGE SCALE GENOMIC DNA]</scope>
    <source>
        <strain evidence="2">JCM 17759</strain>
    </source>
</reference>
<comment type="caution">
    <text evidence="1">The sequence shown here is derived from an EMBL/GenBank/DDBJ whole genome shotgun (WGS) entry which is preliminary data.</text>
</comment>
<protein>
    <submittedName>
        <fullName evidence="1">Uncharacterized protein</fullName>
    </submittedName>
</protein>